<evidence type="ECO:0000256" key="1">
    <source>
        <dbReference type="PROSITE-ProRule" id="PRU00339"/>
    </source>
</evidence>
<dbReference type="InterPro" id="IPR011990">
    <property type="entry name" value="TPR-like_helical_dom_sf"/>
</dbReference>
<dbReference type="Pfam" id="PF13428">
    <property type="entry name" value="TPR_14"/>
    <property type="match status" value="1"/>
</dbReference>
<dbReference type="PROSITE" id="PS50005">
    <property type="entry name" value="TPR"/>
    <property type="match status" value="1"/>
</dbReference>
<evidence type="ECO:0000313" key="3">
    <source>
        <dbReference type="EMBL" id="MFD1194899.1"/>
    </source>
</evidence>
<feature type="repeat" description="TPR" evidence="1">
    <location>
        <begin position="47"/>
        <end position="80"/>
    </location>
</feature>
<comment type="caution">
    <text evidence="3">The sequence shown here is derived from an EMBL/GenBank/DDBJ whole genome shotgun (WGS) entry which is preliminary data.</text>
</comment>
<dbReference type="Proteomes" id="UP001597151">
    <property type="component" value="Unassembled WGS sequence"/>
</dbReference>
<dbReference type="RefSeq" id="WP_380790982.1">
    <property type="nucleotide sequence ID" value="NZ_JBHTKR010000003.1"/>
</dbReference>
<keyword evidence="1" id="KW-0802">TPR repeat</keyword>
<dbReference type="InterPro" id="IPR029063">
    <property type="entry name" value="SAM-dependent_MTases_sf"/>
</dbReference>
<dbReference type="PANTHER" id="PTHR43861">
    <property type="entry name" value="TRANS-ACONITATE 2-METHYLTRANSFERASE-RELATED"/>
    <property type="match status" value="1"/>
</dbReference>
<evidence type="ECO:0000313" key="4">
    <source>
        <dbReference type="Proteomes" id="UP001597151"/>
    </source>
</evidence>
<keyword evidence="3" id="KW-0489">Methyltransferase</keyword>
<dbReference type="GO" id="GO:0032259">
    <property type="term" value="P:methylation"/>
    <property type="evidence" value="ECO:0007669"/>
    <property type="project" value="UniProtKB-KW"/>
</dbReference>
<reference evidence="4" key="1">
    <citation type="journal article" date="2019" name="Int. J. Syst. Evol. Microbiol.">
        <title>The Global Catalogue of Microorganisms (GCM) 10K type strain sequencing project: providing services to taxonomists for standard genome sequencing and annotation.</title>
        <authorList>
            <consortium name="The Broad Institute Genomics Platform"/>
            <consortium name="The Broad Institute Genome Sequencing Center for Infectious Disease"/>
            <person name="Wu L."/>
            <person name="Ma J."/>
        </authorList>
    </citation>
    <scope>NUCLEOTIDE SEQUENCE [LARGE SCALE GENOMIC DNA]</scope>
    <source>
        <strain evidence="4">CCUG 55328</strain>
    </source>
</reference>
<accession>A0ABW3TCI8</accession>
<dbReference type="PANTHER" id="PTHR43861:SF1">
    <property type="entry name" value="TRANS-ACONITATE 2-METHYLTRANSFERASE"/>
    <property type="match status" value="1"/>
</dbReference>
<dbReference type="InterPro" id="IPR019734">
    <property type="entry name" value="TPR_rpt"/>
</dbReference>
<keyword evidence="3" id="KW-0808">Transferase</keyword>
<keyword evidence="4" id="KW-1185">Reference proteome</keyword>
<gene>
    <name evidence="3" type="ORF">ACFQ3C_09475</name>
</gene>
<dbReference type="Pfam" id="PF08242">
    <property type="entry name" value="Methyltransf_12"/>
    <property type="match status" value="1"/>
</dbReference>
<dbReference type="Gene3D" id="1.25.40.10">
    <property type="entry name" value="Tetratricopeptide repeat domain"/>
    <property type="match status" value="1"/>
</dbReference>
<sequence length="319" mass="34824">MTSHDFSSGDLIADRRADYAQALAASGDMPAAIDLMQQALALVPDWAAGWFRLAEWQETTGDTDAARDSWRRVIQIDPQDRFGAGLRLDLARPVPVAETMPAAFVETLFDQYADRFETSLVDQLGYRGPAQIVEGLLRAGRTRFERVLDLGCGTGLMGQAIRPHAGWLEGYDISARMLAQARAKGIYDDLQKHDLSRLDLGGAPFDLILAADVFIYVGALEQIVGWAAASLTPGGVLAFTLEELPDGEGDLRLRPSRRYAHGAEYVTRLLDQAGFTPPQMSRATLRMDAGQPVSGLTVLTARSPQPFRRETDGEEMASA</sequence>
<dbReference type="SUPFAM" id="SSF53335">
    <property type="entry name" value="S-adenosyl-L-methionine-dependent methyltransferases"/>
    <property type="match status" value="1"/>
</dbReference>
<proteinExistence type="predicted"/>
<dbReference type="InterPro" id="IPR013217">
    <property type="entry name" value="Methyltransf_12"/>
</dbReference>
<dbReference type="CDD" id="cd02440">
    <property type="entry name" value="AdoMet_MTases"/>
    <property type="match status" value="1"/>
</dbReference>
<feature type="domain" description="Methyltransferase type 12" evidence="2">
    <location>
        <begin position="148"/>
        <end position="237"/>
    </location>
</feature>
<dbReference type="SUPFAM" id="SSF48452">
    <property type="entry name" value="TPR-like"/>
    <property type="match status" value="1"/>
</dbReference>
<name>A0ABW3TCI8_9RHOB</name>
<evidence type="ECO:0000259" key="2">
    <source>
        <dbReference type="Pfam" id="PF08242"/>
    </source>
</evidence>
<dbReference type="GO" id="GO:0008168">
    <property type="term" value="F:methyltransferase activity"/>
    <property type="evidence" value="ECO:0007669"/>
    <property type="project" value="UniProtKB-KW"/>
</dbReference>
<organism evidence="3 4">
    <name type="scientific">Seohaeicola saemankumensis</name>
    <dbReference type="NCBI Taxonomy" id="481181"/>
    <lineage>
        <taxon>Bacteria</taxon>
        <taxon>Pseudomonadati</taxon>
        <taxon>Pseudomonadota</taxon>
        <taxon>Alphaproteobacteria</taxon>
        <taxon>Rhodobacterales</taxon>
        <taxon>Roseobacteraceae</taxon>
        <taxon>Seohaeicola</taxon>
    </lineage>
</organism>
<dbReference type="EMBL" id="JBHTKR010000003">
    <property type="protein sequence ID" value="MFD1194899.1"/>
    <property type="molecule type" value="Genomic_DNA"/>
</dbReference>
<dbReference type="Gene3D" id="3.40.50.150">
    <property type="entry name" value="Vaccinia Virus protein VP39"/>
    <property type="match status" value="1"/>
</dbReference>
<protein>
    <submittedName>
        <fullName evidence="3">Methyltransferase</fullName>
    </submittedName>
</protein>